<proteinExistence type="predicted"/>
<reference evidence="2 3" key="1">
    <citation type="submission" date="2014-04" db="EMBL/GenBank/DDBJ databases">
        <authorList>
            <consortium name="DOE Joint Genome Institute"/>
            <person name="Kuo A."/>
            <person name="Zuccaro A."/>
            <person name="Kohler A."/>
            <person name="Nagy L.G."/>
            <person name="Floudas D."/>
            <person name="Copeland A."/>
            <person name="Barry K.W."/>
            <person name="Cichocki N."/>
            <person name="Veneault-Fourrey C."/>
            <person name="LaButti K."/>
            <person name="Lindquist E.A."/>
            <person name="Lipzen A."/>
            <person name="Lundell T."/>
            <person name="Morin E."/>
            <person name="Murat C."/>
            <person name="Sun H."/>
            <person name="Tunlid A."/>
            <person name="Henrissat B."/>
            <person name="Grigoriev I.V."/>
            <person name="Hibbett D.S."/>
            <person name="Martin F."/>
            <person name="Nordberg H.P."/>
            <person name="Cantor M.N."/>
            <person name="Hua S.X."/>
        </authorList>
    </citation>
    <scope>NUCLEOTIDE SEQUENCE [LARGE SCALE GENOMIC DNA]</scope>
    <source>
        <strain evidence="2 3">MAFF 305830</strain>
    </source>
</reference>
<feature type="compositionally biased region" description="Polar residues" evidence="1">
    <location>
        <begin position="490"/>
        <end position="505"/>
    </location>
</feature>
<evidence type="ECO:0000313" key="3">
    <source>
        <dbReference type="Proteomes" id="UP000054097"/>
    </source>
</evidence>
<feature type="region of interest" description="Disordered" evidence="1">
    <location>
        <begin position="320"/>
        <end position="521"/>
    </location>
</feature>
<feature type="compositionally biased region" description="Polar residues" evidence="1">
    <location>
        <begin position="21"/>
        <end position="33"/>
    </location>
</feature>
<organism evidence="2 3">
    <name type="scientific">Serendipita vermifera MAFF 305830</name>
    <dbReference type="NCBI Taxonomy" id="933852"/>
    <lineage>
        <taxon>Eukaryota</taxon>
        <taxon>Fungi</taxon>
        <taxon>Dikarya</taxon>
        <taxon>Basidiomycota</taxon>
        <taxon>Agaricomycotina</taxon>
        <taxon>Agaricomycetes</taxon>
        <taxon>Sebacinales</taxon>
        <taxon>Serendipitaceae</taxon>
        <taxon>Serendipita</taxon>
    </lineage>
</organism>
<feature type="compositionally biased region" description="Basic and acidic residues" evidence="1">
    <location>
        <begin position="450"/>
        <end position="474"/>
    </location>
</feature>
<gene>
    <name evidence="2" type="ORF">M408DRAFT_208006</name>
</gene>
<feature type="region of interest" description="Disordered" evidence="1">
    <location>
        <begin position="1"/>
        <end position="45"/>
    </location>
</feature>
<feature type="compositionally biased region" description="Low complexity" evidence="1">
    <location>
        <begin position="475"/>
        <end position="487"/>
    </location>
</feature>
<sequence length="549" mass="61214">MNSRKWMIFSSKLSEREENEAGTSTKPQSNEAESSPDRRHSRGKPLYFPKKEDYMFHGGTSLCVIPFLVKVEIVKEVLRNYLLSFFHPAIQSHAYSPAPGGVVVLTTQSVLDLCHWSNTQFDYWRRLSDVVSILGASDSRLRDVFFVLYHRLYKKDPPPSYQVFHDQEGSGPPLIIQHDAAETARRLRVARSFTGQGLVGVIGQITRVLEDRMLDLRPFGTHDDLSRKLCSPVATSSVNKVQTDRDDSPDPIRSLRGSSTDRSQTMDENSPGSAGLSDRWRSRELNTGDRIDLDTFAAFFSERADAAPVTNDSRRSALSFRHAGINSKTTTQASTVHEKDARTSSSPMDTGDRFSDHSSFYDNVSSESSFDKDEGRSKKQRLRVPTHRSSNSKPLKRPRDSSLEDSLESRHKKRLKTDDGGTASTSKQPSYSREGAKQHAKPLAKRRRASDKDRKSINDRQNPDNEQKEGDEKGSSSGSGELSYAESRGSPASYTGSGSDSNSGSFHAAQAEYMARPSTRSSLDQIFASVERSINSRQNHSRSASLSSR</sequence>
<dbReference type="HOGENOM" id="CLU_445611_0_0_1"/>
<dbReference type="STRING" id="933852.A0A0C3AZZ1"/>
<dbReference type="Proteomes" id="UP000054097">
    <property type="component" value="Unassembled WGS sequence"/>
</dbReference>
<reference evidence="3" key="2">
    <citation type="submission" date="2015-01" db="EMBL/GenBank/DDBJ databases">
        <title>Evolutionary Origins and Diversification of the Mycorrhizal Mutualists.</title>
        <authorList>
            <consortium name="DOE Joint Genome Institute"/>
            <consortium name="Mycorrhizal Genomics Consortium"/>
            <person name="Kohler A."/>
            <person name="Kuo A."/>
            <person name="Nagy L.G."/>
            <person name="Floudas D."/>
            <person name="Copeland A."/>
            <person name="Barry K.W."/>
            <person name="Cichocki N."/>
            <person name="Veneault-Fourrey C."/>
            <person name="LaButti K."/>
            <person name="Lindquist E.A."/>
            <person name="Lipzen A."/>
            <person name="Lundell T."/>
            <person name="Morin E."/>
            <person name="Murat C."/>
            <person name="Riley R."/>
            <person name="Ohm R."/>
            <person name="Sun H."/>
            <person name="Tunlid A."/>
            <person name="Henrissat B."/>
            <person name="Grigoriev I.V."/>
            <person name="Hibbett D.S."/>
            <person name="Martin F."/>
        </authorList>
    </citation>
    <scope>NUCLEOTIDE SEQUENCE [LARGE SCALE GENOMIC DNA]</scope>
    <source>
        <strain evidence="3">MAFF 305830</strain>
    </source>
</reference>
<evidence type="ECO:0000313" key="2">
    <source>
        <dbReference type="EMBL" id="KIM25544.1"/>
    </source>
</evidence>
<feature type="compositionally biased region" description="Polar residues" evidence="1">
    <location>
        <begin position="422"/>
        <end position="431"/>
    </location>
</feature>
<feature type="compositionally biased region" description="Polar residues" evidence="1">
    <location>
        <begin position="256"/>
        <end position="272"/>
    </location>
</feature>
<feature type="compositionally biased region" description="Basic residues" evidence="1">
    <location>
        <begin position="438"/>
        <end position="449"/>
    </location>
</feature>
<dbReference type="EMBL" id="KN824313">
    <property type="protein sequence ID" value="KIM25544.1"/>
    <property type="molecule type" value="Genomic_DNA"/>
</dbReference>
<name>A0A0C3AZZ1_SERVB</name>
<accession>A0A0C3AZZ1</accession>
<keyword evidence="3" id="KW-1185">Reference proteome</keyword>
<dbReference type="AlphaFoldDB" id="A0A0C3AZZ1"/>
<feature type="compositionally biased region" description="Polar residues" evidence="1">
    <location>
        <begin position="357"/>
        <end position="368"/>
    </location>
</feature>
<feature type="compositionally biased region" description="Polar residues" evidence="1">
    <location>
        <begin position="326"/>
        <end position="335"/>
    </location>
</feature>
<dbReference type="OrthoDB" id="2860408at2759"/>
<feature type="region of interest" description="Disordered" evidence="1">
    <location>
        <begin position="236"/>
        <end position="281"/>
    </location>
</feature>
<protein>
    <submittedName>
        <fullName evidence="2">Uncharacterized protein</fullName>
    </submittedName>
</protein>
<evidence type="ECO:0000256" key="1">
    <source>
        <dbReference type="SAM" id="MobiDB-lite"/>
    </source>
</evidence>